<evidence type="ECO:0008006" key="4">
    <source>
        <dbReference type="Google" id="ProtNLM"/>
    </source>
</evidence>
<organism evidence="2 3">
    <name type="scientific">Streptosporangium algeriense</name>
    <dbReference type="NCBI Taxonomy" id="1682748"/>
    <lineage>
        <taxon>Bacteria</taxon>
        <taxon>Bacillati</taxon>
        <taxon>Actinomycetota</taxon>
        <taxon>Actinomycetes</taxon>
        <taxon>Streptosporangiales</taxon>
        <taxon>Streptosporangiaceae</taxon>
        <taxon>Streptosporangium</taxon>
    </lineage>
</organism>
<proteinExistence type="predicted"/>
<feature type="non-terminal residue" evidence="2">
    <location>
        <position position="242"/>
    </location>
</feature>
<sequence>VTGPSADLWSLGATLYSAVEGRPPSPGGSLDNAGMLGSVLFALLSGDPGQRPEPGVLRNTLLDLSRNGGHMPLPPVRADAVPPPSPWAAAAPFPADLPSVPPASSFPSDPFSSDPLSSEPLPSDPLSAETLVSGPSEAFSSGPFSSGPFTSGPLASGPFTSGPFGSDPFSSGPTGPSGAPEPSGRPGPPAPQNGPGNGHQAEPVSGQRPPAPTERPGPQPNAPQPGPQPGPQSETLLLEPPP</sequence>
<protein>
    <recommendedName>
        <fullName evidence="4">Protein kinase domain-containing protein</fullName>
    </recommendedName>
</protein>
<evidence type="ECO:0000313" key="3">
    <source>
        <dbReference type="Proteomes" id="UP001597024"/>
    </source>
</evidence>
<accession>A0ABW3E895</accession>
<reference evidence="3" key="1">
    <citation type="journal article" date="2019" name="Int. J. Syst. Evol. Microbiol.">
        <title>The Global Catalogue of Microorganisms (GCM) 10K type strain sequencing project: providing services to taxonomists for standard genome sequencing and annotation.</title>
        <authorList>
            <consortium name="The Broad Institute Genomics Platform"/>
            <consortium name="The Broad Institute Genome Sequencing Center for Infectious Disease"/>
            <person name="Wu L."/>
            <person name="Ma J."/>
        </authorList>
    </citation>
    <scope>NUCLEOTIDE SEQUENCE [LARGE SCALE GENOMIC DNA]</scope>
    <source>
        <strain evidence="3">CCUG 62974</strain>
    </source>
</reference>
<feature type="compositionally biased region" description="Pro residues" evidence="1">
    <location>
        <begin position="209"/>
        <end position="230"/>
    </location>
</feature>
<gene>
    <name evidence="2" type="ORF">ACFQ08_41745</name>
</gene>
<feature type="region of interest" description="Disordered" evidence="1">
    <location>
        <begin position="63"/>
        <end position="242"/>
    </location>
</feature>
<evidence type="ECO:0000313" key="2">
    <source>
        <dbReference type="EMBL" id="MFD0891113.1"/>
    </source>
</evidence>
<feature type="non-terminal residue" evidence="2">
    <location>
        <position position="1"/>
    </location>
</feature>
<dbReference type="EMBL" id="JBHTHX010002926">
    <property type="protein sequence ID" value="MFD0891113.1"/>
    <property type="molecule type" value="Genomic_DNA"/>
</dbReference>
<evidence type="ECO:0000256" key="1">
    <source>
        <dbReference type="SAM" id="MobiDB-lite"/>
    </source>
</evidence>
<dbReference type="InterPro" id="IPR011009">
    <property type="entry name" value="Kinase-like_dom_sf"/>
</dbReference>
<comment type="caution">
    <text evidence="2">The sequence shown here is derived from an EMBL/GenBank/DDBJ whole genome shotgun (WGS) entry which is preliminary data.</text>
</comment>
<dbReference type="SUPFAM" id="SSF56112">
    <property type="entry name" value="Protein kinase-like (PK-like)"/>
    <property type="match status" value="1"/>
</dbReference>
<name>A0ABW3E895_9ACTN</name>
<feature type="compositionally biased region" description="Pro residues" evidence="1">
    <location>
        <begin position="183"/>
        <end position="192"/>
    </location>
</feature>
<keyword evidence="3" id="KW-1185">Reference proteome</keyword>
<dbReference type="Proteomes" id="UP001597024">
    <property type="component" value="Unassembled WGS sequence"/>
</dbReference>
<feature type="compositionally biased region" description="Low complexity" evidence="1">
    <location>
        <begin position="87"/>
        <end position="182"/>
    </location>
</feature>